<dbReference type="EMBL" id="NJET01000041">
    <property type="protein sequence ID" value="PHH63856.1"/>
    <property type="molecule type" value="Genomic_DNA"/>
</dbReference>
<protein>
    <submittedName>
        <fullName evidence="1">Uncharacterized protein</fullName>
    </submittedName>
</protein>
<evidence type="ECO:0000313" key="2">
    <source>
        <dbReference type="Proteomes" id="UP000226192"/>
    </source>
</evidence>
<dbReference type="AlphaFoldDB" id="A0A2C5Y827"/>
<proteinExistence type="predicted"/>
<gene>
    <name evidence="1" type="ORF">CDD81_5413</name>
</gene>
<name>A0A2C5Y827_9HYPO</name>
<organism evidence="1 2">
    <name type="scientific">Ophiocordyceps australis</name>
    <dbReference type="NCBI Taxonomy" id="1399860"/>
    <lineage>
        <taxon>Eukaryota</taxon>
        <taxon>Fungi</taxon>
        <taxon>Dikarya</taxon>
        <taxon>Ascomycota</taxon>
        <taxon>Pezizomycotina</taxon>
        <taxon>Sordariomycetes</taxon>
        <taxon>Hypocreomycetidae</taxon>
        <taxon>Hypocreales</taxon>
        <taxon>Ophiocordycipitaceae</taxon>
        <taxon>Ophiocordyceps</taxon>
    </lineage>
</organism>
<reference evidence="1 2" key="1">
    <citation type="submission" date="2017-06" db="EMBL/GenBank/DDBJ databases">
        <title>Ant-infecting Ophiocordyceps genomes reveal a high diversity of potential behavioral manipulation genes and a possible major role for enterotoxins.</title>
        <authorList>
            <person name="De Bekker C."/>
            <person name="Evans H.C."/>
            <person name="Brachmann A."/>
            <person name="Hughes D.P."/>
        </authorList>
    </citation>
    <scope>NUCLEOTIDE SEQUENCE [LARGE SCALE GENOMIC DNA]</scope>
    <source>
        <strain evidence="1 2">Map64</strain>
    </source>
</reference>
<accession>A0A2C5Y827</accession>
<comment type="caution">
    <text evidence="1">The sequence shown here is derived from an EMBL/GenBank/DDBJ whole genome shotgun (WGS) entry which is preliminary data.</text>
</comment>
<keyword evidence="2" id="KW-1185">Reference proteome</keyword>
<evidence type="ECO:0000313" key="1">
    <source>
        <dbReference type="EMBL" id="PHH63856.1"/>
    </source>
</evidence>
<sequence length="717" mass="77907">MSGQVSPQADIPQAIALLGKLTPILRALSADNVSPLAVCQLEKIGRSFLISGPLAKRMPDLLARSGSVRLHRLQALVGWMAGDTAATLAETAGGQAAALLTVCLVDMFCRNSTGHLLHDLSFKLLGPDDCVASMAQLSDLADIIANKLRPLAFGSHLISCIGDIHRAYDAMGITVPLETMMSLRDQLDVERMVELLDGVQLALRDENVFVLINGFRGLGSIVALLAALCPDDLQVLVEGNVHIDSSRPSVIVSLVHDTQETKINVEQVLRDCKTTRPLPVLFRPNDAQTHLERLSTFDRLSLSTEGCLATMVQDQLSKVSRGSTTAAMASFVDLIAAIMWSFMGTDFDANLSRFPRHGLRTMLGPDARDRIVDKLGLYFGVVVPLINLDPDAAYDNFSRSMSELVSDSIGSCSQCLGPRIWDIPPASHPHCTIRRVQESLQELLGRAVLLCFVDTHLDTLYMVQRFKNKLGPHLCRRLLVRAGVLEHSDEMTYPVSQLHADLCQLMAAEPSNAGPGQNIIATTSGSTCMLPAALLKPMSDPGHMVRYLLLDGQFHDHRAYYKALIEEVNIPPRCLAEQSINGAPQPMVQSQLGIHQGMTLSLRPFHNSLAVRAMIRVSGRIIHMSFYDAHLAYMATSVAASCGDHPDELFVPDVVATSVEAPAASDGRLSIVLSHDNVESQFLASVEGVPCLFQGSSCLGCMMLDARENGFQLLIQS</sequence>
<dbReference type="OrthoDB" id="5421021at2759"/>
<dbReference type="Proteomes" id="UP000226192">
    <property type="component" value="Unassembled WGS sequence"/>
</dbReference>